<organism evidence="1 2">
    <name type="scientific">Vallitalea maricola</name>
    <dbReference type="NCBI Taxonomy" id="3074433"/>
    <lineage>
        <taxon>Bacteria</taxon>
        <taxon>Bacillati</taxon>
        <taxon>Bacillota</taxon>
        <taxon>Clostridia</taxon>
        <taxon>Lachnospirales</taxon>
        <taxon>Vallitaleaceae</taxon>
        <taxon>Vallitalea</taxon>
    </lineage>
</organism>
<dbReference type="EMBL" id="BTPU01000025">
    <property type="protein sequence ID" value="GMQ62413.1"/>
    <property type="molecule type" value="Genomic_DNA"/>
</dbReference>
<reference evidence="1" key="1">
    <citation type="submission" date="2023-09" db="EMBL/GenBank/DDBJ databases">
        <title>Vallitalea sediminicola and Vallitalea maricola sp. nov., anaerobic bacteria isolated from marine sediment.</title>
        <authorList>
            <person name="Hirano S."/>
            <person name="Maeda A."/>
            <person name="Terahara T."/>
            <person name="Mori K."/>
            <person name="Hamada M."/>
            <person name="Matsumoto R."/>
            <person name="Kobayashi T."/>
        </authorList>
    </citation>
    <scope>NUCLEOTIDE SEQUENCE</scope>
    <source>
        <strain evidence="1">AN17-2</strain>
    </source>
</reference>
<name>A0ACB5UKI1_9FIRM</name>
<keyword evidence="2" id="KW-1185">Reference proteome</keyword>
<evidence type="ECO:0000313" key="1">
    <source>
        <dbReference type="EMBL" id="GMQ62413.1"/>
    </source>
</evidence>
<dbReference type="Proteomes" id="UP001374599">
    <property type="component" value="Unassembled WGS sequence"/>
</dbReference>
<evidence type="ECO:0000313" key="2">
    <source>
        <dbReference type="Proteomes" id="UP001374599"/>
    </source>
</evidence>
<proteinExistence type="predicted"/>
<protein>
    <submittedName>
        <fullName evidence="1">Transcription-repair coupling factor</fullName>
    </submittedName>
</protein>
<comment type="caution">
    <text evidence="1">The sequence shown here is derived from an EMBL/GenBank/DDBJ whole genome shotgun (WGS) entry which is preliminary data.</text>
</comment>
<sequence length="1171" mass="136138">MKTLVQPLRDLEAFNNALEKINKKISPIYLTGAIDSEKCHLMHALGENRNKLIITYNELRAREIYEDMKFFSNDNVFLYPAKDIIFYSADVHSNDIIEQRINIIKKLYDSGGYTVILSIEAVMDKLIGKSMFESSIIKSKVGDVWNLTEISEKFMFMGYERVSQVESKGQFAIRGGIIDIFPPTEKNAYRIELWDEEIDSIRSMNIESQRSIDKVDEIEIYPAREVIVDKEKIAKAIDKIKKDRDQLIKTFEANNKQDEVDRIKQSTSILLDKITSQKTFNGIEGYIDYFYDETVSFVDYFPNETLLYIDEPARINEKWESTKKEFNESIINRFEKGYLLKGQTEILRTIDELLFKFEDYTCVLLSTLQQKTDRFNYKFNVNFSVKSINPYHKSMEILEKDLKYWSNNRYRTLLLTGSKTRAERLSYELKERGIDAFYLSKLDAEIPKGKVAVSYGSLHKGFEYPLIKFVIISETDLVGKSKKRKKTKKKKFKGSKIESFTELKVGDYIVHENYGIGIFRGTEKIEIDGISKDYIKISYRDEGNLYISTSQLDVIQKYIGSEGKKPKLNKLGTNEWKKTKSRVKGIVEDLAKDLVALYAKRQAKVGYEFTTDTVWQKEFEEMFPYEETDDQLIAIEETKNDMESRKIMDRLICGDVGYGKTEVAIRAAFKSVQDDKQVAYLVPTTILAQQHYNNFVQRMKDFPVRVEMLSRFKSQKEQKKIIDDTKKGLVDILIGTHRIISKDVVFKDLGLLIIDEEQRFGVAHKEKIKKVKQDIDVLTLTATPIPRTLHMSLIGIRDMSVLEEPPEERHPIQTYVLEHNEELIKDAIYRELSRGGQIYYVYNRVKKIDEVADWISKMVPEANVAFAHGQMNERELENIMFEYINGDIDILVCTTIIETGLDIQNTNTIIIQDADRLGLSQLYQLRGRVGRSNRVAYAYLLYKKDKILQETAEKRLQAIKEFTEFGSGFKIAMRDLEIRGAGNLLGARQHGHMESVGYDLYCKLLEEAIHEVSDDKVEERFETSVELNVDAFIPSTYIKDEIRKLGAYKKIASIEDEKDYYDVQEELEDRYGDLPKSVVNLLDIAIMKAIANKADIVNIEQKGENIKFEARKDARINPDKIPELLNKYRNRLFFTINKAPYFTYKISRVDKKQFFRHIKNVLQDIKDLKDS</sequence>
<gene>
    <name evidence="1" type="primary">mfd</name>
    <name evidence="1" type="ORF">AN2V17_16450</name>
</gene>
<accession>A0ACB5UKI1</accession>